<proteinExistence type="inferred from homology"/>
<dbReference type="GO" id="GO:0045053">
    <property type="term" value="P:protein retention in Golgi apparatus"/>
    <property type="evidence" value="ECO:0007669"/>
    <property type="project" value="TreeGrafter"/>
</dbReference>
<keyword evidence="6" id="KW-1185">Reference proteome</keyword>
<dbReference type="GeneID" id="7823785"/>
<dbReference type="EMBL" id="GG662605">
    <property type="protein sequence ID" value="EAS01215.2"/>
    <property type="molecule type" value="Genomic_DNA"/>
</dbReference>
<sequence>MLGNIIEKILKSYLGQYLDGIERKYIHVGMFSGKFKVENVRIKQELIDLLEWPIKLQFSFVETFEVNFQITNFRSKPFRIEMSNIFMMVQPKEKSEWNLHTFNTLAYKQNWLEYYIQQFIQEQAKQEQAKQLKQGEATGMSGYIERLAAVVVDNIEICIKNVHLRFESQNPVYAWGITIGKIEAFTVNNEWKEKTFVDRMNAKDRDKPINKLVQIKNFGFYWENSQAEMFANQNQDVIVEKMYEYVIYQAQAGAFDYKRGFSSTQYIVCFSVDLRLIMNFVVQKWDIPEFDMKISFNNIDIKISHEQLKDMLMLSTLLSNYQYCMRIEKDKVKIKTSKPDIEHFKRVTSSIRQIKAEISSISSLLDGFNRANLIDLNNQYTLNLDLVNNQVEQINQNEQYKLMDRNQLKSQLDQKQEKLQLLKQELNMLRNQYWRFCFDKVQQFLMEKYYKESLKKIMSSKIPTVQKLVKEKDFQKIYQYKILDQKQVKWYKKAIQKNDLEDLVRWSKIENIGQKSTEKSKKEKQKSSRGLFGFSKQVESEEEEEKNFNLARKFDKAKYQEAIDQAFPIRNANVRPKEYVWMQIEVKIQSCTIQISELIEIEQGKHPKYHDRNSKIKQIEEGLLTQYYDIRFEMLKRDINFEISTELRDLQMCLFTQQQDSRNQVLVPILKKVETISQDKKPLVYFRFEKQPINKPNTFFVLNSEIQQIIFTYYPQKLQRIISWLDYQTQFVSQSQQHHEIQSNQEEYDLSMLKKEQNIVMRAPIIVIPLNSQSSNESECLVINFQELKFQSIDEQIRNKNSIFANNSNVANNNSGNNIINSPNSKNYAFSKASPNQNPLIHSPSLGPNNLLERQHSKTIIDNPLKKNTINNSQKSNKLDPGVEIFYEYYKVEATGITISYFSSINHLNNHLRFKNSTKYNEIVNNPIRKKGVIHDIVEKFNYSMELGLLNQYFKGLFPQMPNTTMKSEISNITLNLTSYLYFTLNKISDLFKMEDDITKVQEFLQLDKEILIKFSQEKGYLMKRGDTFKSWANYYVIFSGNFLYFFNNRNDDYYTYHIYFKNAIIKAESSLDIGVPFCIKLIVKNKEIYLAANNSQEYRKWMRVLTKYQGIINQEKEKKKKLQRDKLDFESDQFPNNQNTQNQQENSNQIQNKLEIKLNIQKFNIQIHQDFKKQSSLIAKNHQENDTSQWMDINIDLINLDFTSKTSETNLKIKLGSLKAIDFIHLYPQGFIESLIQSYPFIEDKNKKFQKNLMEFEFTQRNSKHPSFNNIEMDIKASIGSLFLNWKPDTFKRILQFFNSQQQEEQNYQKDRKEQSVQQNQQKTHQSYAYKDIQSFDNHNDIQESKYKQSMMNKPKNVVTNSRLASTQKSVKSKFNTNTIEEEEQTISGSYAGGSKAQIILPEENKNKQSMKININTQFEELQVILIHRTSDIKNNDGLHQFTALARIDIIQGNLQGRFYPQEKYLDANLGDLQVIDLTRYPDTQIIYNQFSIEGLKIFGRDDNVAGDVIKIQFVSYDDGQNGIENKYTLENIYSVIDIKINQLYLVYFQKPFLRLVNYWQQQLIAVLTNKYNTDSELEENKNNSKDLLSQLRNPKFINYMITIDKPKIVLKSTPQTNEWIELNLGSITIQNSNYQKKIKELENDRKINFMWCEKIQIECSEMSVFMKYSTQEIRVSDNIHFNLEIETYPFFTYYSQYFKNKTDLTNQIEILGRSTLINLKISKHQYQTIMNILNQNLNFDDGYDKYFIFNYEVRKQQSSKVQTYIQLDFSEISLYLQDQNSKKDVNEGLISFYFQETGNQENCNSFKLSIQDAKFIYISEVSDYFEIEFHGKHLFGSYFLNKNEIFLGDPVQEDTQIGFLGDLGPIKQNGKPTDEKKKKNLREETRRGTTSSMRNMMKSSFVSRQSISNNVDLNYSEEQTIQEYLQQVKASVSMIFYKEGSTKMRITLANSKLLINSYVIFSILNFIKTDEIQEQSKSASKQKKKNKQPAPFTIDLKTKNILIGVQSDPKEKQIIVLSGTVKVLYEKDTLNTNHIDYHNEQEGVEDREEDESIAHLSNYQMEQLQNTSLKISAKKLEVSNIQVKDLYEKSSQIQLKKRNIMKPTEFRLIHSQFSCDCQEEVKLIQNTKFFIGKANCHLSYKDLDLLYTTLKFQKALKENAKQYLGYFDNLVNNKDNESEIISIGSIAQKVNNTFQPQPQIITSEMVDSNNRSYQVDDAQLSLAAAAKRTNFTKKQTIFMEKLNDNKLQPINQNSSQIIKSQKINSNNIISGASIVNVNRTFNQNGQSKKQTSGENSQLSKSQLSKKNDKPIQNFRLIVESVEVLIINDLNQSFIPMMHLNFQLFPEILYTLENGLGKVEGVCIFEIEYFNPSVGKMEPIIEEASFKMMYIFNEEKNQKILDIEQNQNDKFGIKPLINMNISDRMIAVLYKSFKYWRKRFQQNSQKINMDNHQAEIPFNFEQSMINSLAINPSNFFHRQQTKFITSSAENHQQKEYVTLFSFYNMTGYTIIVKKLQQDQKAQTIRIESGQTLNFQIESDQENFAKTFESHYSVMVQFETRGYQTFYIYDIKSDRERQDVYLWQQKRIQDENFGDISYLEEKQKEEIENNKIIQQNFNKQYIDNYTFKKYQHHFFLSQIELVDVRKTIILSSCYVIQNFLQFKVKVKLENKNVGSFSFEIKPKKIGAIPLEFMDELTYISIQGNPKNNQSISEYSRPQSLIELYQLGFNQSKEIYHHPMVCLVRKQYDTVMKDRVILVFDTLITFQNLLPLPLNISIQYLKTEQSRITQIENARRMFDQEQHRYSTGDQINLLPQQLYQENYASYSSQIDIKAWVVGFFKSQSFLVYQRGAKENTYPRQLIIKDSKEKEQIINIEREFDGGSVRIKFYCKMCIINTTGLDLIVYRVDGQKYDIIQGQQNEMLKLEESNNSNHYFANVDQSSQHSEQSFLSNKLKKQKSLFENYQIEQESIQEDQVNEDSMIHQHSKYDQFFHRVILLNETDEKLALSFKQIEFIQKKTEKNIDENLFIQFSVKSINIKEQDFIDLKIMTPDQANYQSQQNLNQNQKQVFQYDLALKFNQHKLNNTSLYTKILTIIPKIVIVNKSTINFQIKQFGTESTYILPTKKRIIQKWEHNAKQTLQIRPNDKYEWSGEIAVEFIKTYHFYCHKKIDSQSETEKNYDDYIFMNASVEQGGPITYVMIRDVQEDNIPYLFINNCSEILIKIKQLNKEAVPQTSKQNLSQPKLSHFSNSQIKKSTYLPFDKKKNQFNKFIIYPNKNTNFAWQNPCQESKVQVKFYLFNKDEKLKVQPIIIDLQSINFEDHIVCELVYGNRIMRIQQNTSFKGMTRIITFSEFFGNFTNPKNKSINIMPFTQSVIQSIDQNQSMLNSQDEINSMDQIGEGGFSLNLKIREIGVSFIANHGGKNKELNYILFKNIETSFIQNKDIRDISLNIKYFQIDNNTDQDSITPINVTPQLYRSIMENDENKVFCFKMKQNHQAQAISIIQNFELNIAPLKFKIDQEYLQTIIDVNNNISRIIEEMIDDEEDEFNVKYTITKYLFEQQKKRSLMEKDILKKEEFDQHASFFEDWRFHDLPEVSSGIYIKNLQIGKILVGLSYHPSFISEPDSYLLLNTFASVLGTAIGNVDDAPLKIKKYIMKEVYDSQSGIKNQILKNYKSQAFRQLFRILGSFEIIGNPVGFYNKIVDGFQELVEKPIEGIQQGPVEFGIGITEGTSSLLKNGVAGTFQSLNKMTGTISTGVSKMTMDKQYQEKRRRFMMKQPQNAIDGIEQAGISIFRGFQEGIVGIVEQPLEGAEKDGVTGFLLGTVKGLTGAIVKPITGILDATSKTAEGLSNTVTHFDDKANDERNRLPRTFYDFMGYYKRYCLSDAQFSLLCYNFPKLRDLHIIDSIKISGDNYLGIAREKIIIYNNKKLKIVRIIDPIMIGEIQTERNFLKRSDDQIQFQEDKVSTKMNKNEYLLHSQLTKEDIYKITVKYFYQSELSNIKQYATNQEQELDSDQIELFIQGEENSYQIVSKLKMVKHKDEIYNNKINFEGSDFGALSPKKQDSFQ</sequence>
<feature type="compositionally biased region" description="Polar residues" evidence="3">
    <location>
        <begin position="2286"/>
        <end position="2297"/>
    </location>
</feature>
<feature type="coiled-coil region" evidence="2">
    <location>
        <begin position="377"/>
        <end position="432"/>
    </location>
</feature>
<dbReference type="SUPFAM" id="SSF50729">
    <property type="entry name" value="PH domain-like"/>
    <property type="match status" value="1"/>
</dbReference>
<dbReference type="InterPro" id="IPR001849">
    <property type="entry name" value="PH_domain"/>
</dbReference>
<dbReference type="Proteomes" id="UP000009168">
    <property type="component" value="Unassembled WGS sequence"/>
</dbReference>
<dbReference type="eggNOG" id="KOG1809">
    <property type="taxonomic scope" value="Eukaryota"/>
</dbReference>
<dbReference type="RefSeq" id="XP_001021460.2">
    <property type="nucleotide sequence ID" value="XM_001021460.2"/>
</dbReference>
<dbReference type="OrthoDB" id="295668at2759"/>
<dbReference type="PANTHER" id="PTHR16166:SF93">
    <property type="entry name" value="INTERMEMBRANE LIPID TRANSFER PROTEIN VPS13"/>
    <property type="match status" value="1"/>
</dbReference>
<feature type="region of interest" description="Disordered" evidence="3">
    <location>
        <begin position="2286"/>
        <end position="2308"/>
    </location>
</feature>
<reference evidence="6" key="1">
    <citation type="journal article" date="2006" name="PLoS Biol.">
        <title>Macronuclear genome sequence of the ciliate Tetrahymena thermophila, a model eukaryote.</title>
        <authorList>
            <person name="Eisen J.A."/>
            <person name="Coyne R.S."/>
            <person name="Wu M."/>
            <person name="Wu D."/>
            <person name="Thiagarajan M."/>
            <person name="Wortman J.R."/>
            <person name="Badger J.H."/>
            <person name="Ren Q."/>
            <person name="Amedeo P."/>
            <person name="Jones K.M."/>
            <person name="Tallon L.J."/>
            <person name="Delcher A.L."/>
            <person name="Salzberg S.L."/>
            <person name="Silva J.C."/>
            <person name="Haas B.J."/>
            <person name="Majoros W.H."/>
            <person name="Farzad M."/>
            <person name="Carlton J.M."/>
            <person name="Smith R.K. Jr."/>
            <person name="Garg J."/>
            <person name="Pearlman R.E."/>
            <person name="Karrer K.M."/>
            <person name="Sun L."/>
            <person name="Manning G."/>
            <person name="Elde N.C."/>
            <person name="Turkewitz A.P."/>
            <person name="Asai D.J."/>
            <person name="Wilkes D.E."/>
            <person name="Wang Y."/>
            <person name="Cai H."/>
            <person name="Collins K."/>
            <person name="Stewart B.A."/>
            <person name="Lee S.R."/>
            <person name="Wilamowska K."/>
            <person name="Weinberg Z."/>
            <person name="Ruzzo W.L."/>
            <person name="Wloga D."/>
            <person name="Gaertig J."/>
            <person name="Frankel J."/>
            <person name="Tsao C.-C."/>
            <person name="Gorovsky M.A."/>
            <person name="Keeling P.J."/>
            <person name="Waller R.F."/>
            <person name="Patron N.J."/>
            <person name="Cherry J.M."/>
            <person name="Stover N.A."/>
            <person name="Krieger C.J."/>
            <person name="del Toro C."/>
            <person name="Ryder H.F."/>
            <person name="Williamson S.C."/>
            <person name="Barbeau R.A."/>
            <person name="Hamilton E.P."/>
            <person name="Orias E."/>
        </authorList>
    </citation>
    <scope>NUCLEOTIDE SEQUENCE [LARGE SCALE GENOMIC DNA]</scope>
    <source>
        <strain evidence="6">SB210</strain>
    </source>
</reference>
<dbReference type="InterPro" id="IPR011993">
    <property type="entry name" value="PH-like_dom_sf"/>
</dbReference>
<dbReference type="InterPro" id="IPR026847">
    <property type="entry name" value="VPS13"/>
</dbReference>
<evidence type="ECO:0000256" key="3">
    <source>
        <dbReference type="SAM" id="MobiDB-lite"/>
    </source>
</evidence>
<dbReference type="Gene3D" id="2.30.29.30">
    <property type="entry name" value="Pleckstrin-homology domain (PH domain)/Phosphotyrosine-binding domain (PTB)"/>
    <property type="match status" value="1"/>
</dbReference>
<dbReference type="Pfam" id="PF00169">
    <property type="entry name" value="PH"/>
    <property type="match status" value="1"/>
</dbReference>
<evidence type="ECO:0000313" key="5">
    <source>
        <dbReference type="EMBL" id="EAS01215.2"/>
    </source>
</evidence>
<comment type="similarity">
    <text evidence="1">Belongs to the VPS13 family.</text>
</comment>
<organism evidence="5 6">
    <name type="scientific">Tetrahymena thermophila (strain SB210)</name>
    <dbReference type="NCBI Taxonomy" id="312017"/>
    <lineage>
        <taxon>Eukaryota</taxon>
        <taxon>Sar</taxon>
        <taxon>Alveolata</taxon>
        <taxon>Ciliophora</taxon>
        <taxon>Intramacronucleata</taxon>
        <taxon>Oligohymenophorea</taxon>
        <taxon>Hymenostomatida</taxon>
        <taxon>Tetrahymenina</taxon>
        <taxon>Tetrahymenidae</taxon>
        <taxon>Tetrahymena</taxon>
    </lineage>
</organism>
<name>I7LW97_TETTS</name>
<evidence type="ECO:0000256" key="2">
    <source>
        <dbReference type="SAM" id="Coils"/>
    </source>
</evidence>
<feature type="coiled-coil region" evidence="2">
    <location>
        <begin position="1106"/>
        <end position="1133"/>
    </location>
</feature>
<feature type="region of interest" description="Disordered" evidence="3">
    <location>
        <begin position="1866"/>
        <end position="1892"/>
    </location>
</feature>
<evidence type="ECO:0000313" key="6">
    <source>
        <dbReference type="Proteomes" id="UP000009168"/>
    </source>
</evidence>
<dbReference type="SMART" id="SM00233">
    <property type="entry name" value="PH"/>
    <property type="match status" value="1"/>
</dbReference>
<dbReference type="PANTHER" id="PTHR16166">
    <property type="entry name" value="VACUOLAR PROTEIN SORTING-ASSOCIATED PROTEIN VPS13"/>
    <property type="match status" value="1"/>
</dbReference>
<keyword evidence="2" id="KW-0175">Coiled coil</keyword>
<gene>
    <name evidence="5" type="ORF">TTHERM_00318780</name>
</gene>
<evidence type="ECO:0000259" key="4">
    <source>
        <dbReference type="PROSITE" id="PS50003"/>
    </source>
</evidence>
<dbReference type="GO" id="GO:0006623">
    <property type="term" value="P:protein targeting to vacuole"/>
    <property type="evidence" value="ECO:0007669"/>
    <property type="project" value="TreeGrafter"/>
</dbReference>
<dbReference type="KEGG" id="tet:TTHERM_00318780"/>
<feature type="compositionally biased region" description="Basic and acidic residues" evidence="3">
    <location>
        <begin position="1874"/>
        <end position="1889"/>
    </location>
</feature>
<dbReference type="InParanoid" id="I7LW97"/>
<evidence type="ECO:0000256" key="1">
    <source>
        <dbReference type="ARBA" id="ARBA00006545"/>
    </source>
</evidence>
<dbReference type="PROSITE" id="PS50003">
    <property type="entry name" value="PH_DOMAIN"/>
    <property type="match status" value="1"/>
</dbReference>
<feature type="domain" description="PH" evidence="4">
    <location>
        <begin position="1015"/>
        <end position="1111"/>
    </location>
</feature>
<protein>
    <submittedName>
        <fullName evidence="5">PH domain protein</fullName>
    </submittedName>
</protein>
<accession>I7LW97</accession>